<dbReference type="PANTHER" id="PTHR43405:SF1">
    <property type="entry name" value="GLYCOSYL HYDROLASE DIGH"/>
    <property type="match status" value="1"/>
</dbReference>
<dbReference type="KEGG" id="schv:BRCON_1760"/>
<evidence type="ECO:0000256" key="2">
    <source>
        <dbReference type="SAM" id="SignalP"/>
    </source>
</evidence>
<organism evidence="5 6">
    <name type="scientific">Sumerlaea chitinivorans</name>
    <dbReference type="NCBI Taxonomy" id="2250252"/>
    <lineage>
        <taxon>Bacteria</taxon>
        <taxon>Candidatus Sumerlaeota</taxon>
        <taxon>Candidatus Sumerlaeia</taxon>
        <taxon>Candidatus Sumerlaeales</taxon>
        <taxon>Candidatus Sumerlaeaceae</taxon>
        <taxon>Candidatus Sumerlaea</taxon>
    </lineage>
</organism>
<evidence type="ECO:0000313" key="6">
    <source>
        <dbReference type="Proteomes" id="UP000262583"/>
    </source>
</evidence>
<dbReference type="EMBL" id="CP030759">
    <property type="protein sequence ID" value="AXA36537.1"/>
    <property type="molecule type" value="Genomic_DNA"/>
</dbReference>
<dbReference type="Gene3D" id="2.60.40.10">
    <property type="entry name" value="Immunoglobulins"/>
    <property type="match status" value="1"/>
</dbReference>
<evidence type="ECO:0000313" key="5">
    <source>
        <dbReference type="EMBL" id="AXA36537.1"/>
    </source>
</evidence>
<sequence length="745" mass="80831">MRRGLLITVWAFGIAVTAVCQDIVVNDDDGEPAFTKVGTWYQSTTSGYIGTYQYMNSTDPPSYCVWRPNLPSSGTYEVLAAFRRSTNRTTNAPMTITYASGTTVVSLNQYGTNQVVTVSLGTYPFPAGTVGSVRMDNTGASGVYIADCIIWRPVSLGNTAPTISNVTRNPARPVAQDSVVVTAQITDDTTVAAAFLHYSIAPPGGTTTTLQMHDDGAHGDGAAGDHVYGATIPPVPINRTVSYCLSAVDNEGAATTSTVQSYYVATTAPAEWRCIWADSWNASFLNQAQAEDLVNTCRANNINTIIPEVRKIGDAYYASSLEPRATNISGGPTFDPLGYLLQIAHDTSGGKKRLQVHAWFVMHRISKGETLDTSHVLVQHPEYEMLKADGSTDSTNRFLDPGHPGTVEWNIAVILDCLQKYDIDGINLDYIRYPETTGPWGYNPVSVARFNAVYGKSGTPSSSDPDWANWRRECVSLEVKKLYVKAWKIKPHVVLTACTVNWGSNYTESTWPTSSAYAGVFQDWVGWLRNHYLDYNALMNYATDNARYQGWTNWSLANDSGRGSIIGIGAYLQTSIQNSMNQLLYARQQGAAGLNIYDWGSEVQGSTSGETRAQFYSALSAQVYPTWVDPPVPAWKVAPNTGIVEGNVLYGATPVDHATVMLEELPGSATVTDGMGWYGILDVPPGNYTLRVEKTGFRTTRLPVTVANAGDIVTVDAGLMVPVTTSHVEMSSVMPLGGCQEPHGN</sequence>
<dbReference type="Pfam" id="PF02638">
    <property type="entry name" value="GHL10"/>
    <property type="match status" value="1"/>
</dbReference>
<dbReference type="AlphaFoldDB" id="A0A2Z4Y5P4"/>
<feature type="chain" id="PRO_5016424750" evidence="2">
    <location>
        <begin position="21"/>
        <end position="745"/>
    </location>
</feature>
<dbReference type="InterPro" id="IPR013784">
    <property type="entry name" value="Carb-bd-like_fold"/>
</dbReference>
<proteinExistence type="predicted"/>
<feature type="domain" description="Golvesin/Xly CBD-like" evidence="4">
    <location>
        <begin position="24"/>
        <end position="149"/>
    </location>
</feature>
<dbReference type="SUPFAM" id="SSF51445">
    <property type="entry name" value="(Trans)glycosidases"/>
    <property type="match status" value="1"/>
</dbReference>
<evidence type="ECO:0000259" key="3">
    <source>
        <dbReference type="Pfam" id="PF02638"/>
    </source>
</evidence>
<dbReference type="PANTHER" id="PTHR43405">
    <property type="entry name" value="GLYCOSYL HYDROLASE DIGH"/>
    <property type="match status" value="1"/>
</dbReference>
<dbReference type="SUPFAM" id="SSF49452">
    <property type="entry name" value="Starch-binding domain-like"/>
    <property type="match status" value="1"/>
</dbReference>
<dbReference type="Proteomes" id="UP000262583">
    <property type="component" value="Chromosome"/>
</dbReference>
<dbReference type="Pfam" id="PF13620">
    <property type="entry name" value="CarboxypepD_reg"/>
    <property type="match status" value="1"/>
</dbReference>
<dbReference type="Pfam" id="PF25275">
    <property type="entry name" value="Golvesin_C"/>
    <property type="match status" value="1"/>
</dbReference>
<dbReference type="GO" id="GO:0016787">
    <property type="term" value="F:hydrolase activity"/>
    <property type="evidence" value="ECO:0007669"/>
    <property type="project" value="UniProtKB-KW"/>
</dbReference>
<evidence type="ECO:0000259" key="4">
    <source>
        <dbReference type="Pfam" id="PF25275"/>
    </source>
</evidence>
<dbReference type="Gene3D" id="2.60.40.1120">
    <property type="entry name" value="Carboxypeptidase-like, regulatory domain"/>
    <property type="match status" value="1"/>
</dbReference>
<dbReference type="InterPro" id="IPR033803">
    <property type="entry name" value="CBD-like_Golvesin-Xly"/>
</dbReference>
<accession>A0A2Z4Y5P4</accession>
<feature type="domain" description="Glycosyl hydrolase-like 10" evidence="3">
    <location>
        <begin position="272"/>
        <end position="547"/>
    </location>
</feature>
<dbReference type="InterPro" id="IPR013783">
    <property type="entry name" value="Ig-like_fold"/>
</dbReference>
<protein>
    <submittedName>
        <fullName evidence="5">Glycosyl hydrolase-like 10</fullName>
    </submittedName>
</protein>
<gene>
    <name evidence="5" type="ORF">BRCON_1760</name>
</gene>
<dbReference type="InterPro" id="IPR052177">
    <property type="entry name" value="Divisome_Glycosyl_Hydrolase"/>
</dbReference>
<feature type="signal peptide" evidence="2">
    <location>
        <begin position="1"/>
        <end position="20"/>
    </location>
</feature>
<name>A0A2Z4Y5P4_SUMC1</name>
<reference evidence="5 6" key="1">
    <citation type="submission" date="2018-05" db="EMBL/GenBank/DDBJ databases">
        <title>A metagenomic window into the 2 km-deep terrestrial subsurface aquifer revealed taxonomically and functionally diverse microbial community comprising novel uncultured bacterial lineages.</title>
        <authorList>
            <person name="Kadnikov V.V."/>
            <person name="Mardanov A.V."/>
            <person name="Beletsky A.V."/>
            <person name="Banks D."/>
            <person name="Pimenov N.V."/>
            <person name="Frank Y.A."/>
            <person name="Karnachuk O.V."/>
            <person name="Ravin N.V."/>
        </authorList>
    </citation>
    <scope>NUCLEOTIDE SEQUENCE [LARGE SCALE GENOMIC DNA]</scope>
    <source>
        <strain evidence="5">BY</strain>
    </source>
</reference>
<dbReference type="InterPro" id="IPR003790">
    <property type="entry name" value="GHL10"/>
</dbReference>
<keyword evidence="5" id="KW-0378">Hydrolase</keyword>
<dbReference type="InterPro" id="IPR017853">
    <property type="entry name" value="GH"/>
</dbReference>
<keyword evidence="1 2" id="KW-0732">Signal</keyword>
<dbReference type="NCBIfam" id="NF041940">
    <property type="entry name" value="choice_anch_X"/>
    <property type="match status" value="1"/>
</dbReference>
<dbReference type="Gene3D" id="3.20.20.80">
    <property type="entry name" value="Glycosidases"/>
    <property type="match status" value="1"/>
</dbReference>
<dbReference type="GO" id="GO:0030246">
    <property type="term" value="F:carbohydrate binding"/>
    <property type="evidence" value="ECO:0007669"/>
    <property type="project" value="InterPro"/>
</dbReference>
<evidence type="ECO:0000256" key="1">
    <source>
        <dbReference type="ARBA" id="ARBA00022729"/>
    </source>
</evidence>